<protein>
    <submittedName>
        <fullName evidence="2">Uncharacterized protein</fullName>
    </submittedName>
</protein>
<feature type="compositionally biased region" description="Polar residues" evidence="1">
    <location>
        <begin position="43"/>
        <end position="53"/>
    </location>
</feature>
<evidence type="ECO:0000313" key="2">
    <source>
        <dbReference type="EMBL" id="GAA4714370.1"/>
    </source>
</evidence>
<gene>
    <name evidence="2" type="ORF">GCM10023198_41970</name>
</gene>
<evidence type="ECO:0000313" key="3">
    <source>
        <dbReference type="Proteomes" id="UP001500843"/>
    </source>
</evidence>
<keyword evidence="3" id="KW-1185">Reference proteome</keyword>
<feature type="compositionally biased region" description="Basic and acidic residues" evidence="1">
    <location>
        <begin position="1"/>
        <end position="19"/>
    </location>
</feature>
<sequence length="82" mass="9082">MHSGERGADTRRFKRDTSDMRGGGKLPPPRDLQICPGIRQRPSEAQTSPQDNPDINGGANLAPPRDLRGLVRDQQNARRRAP</sequence>
<dbReference type="Proteomes" id="UP001500843">
    <property type="component" value="Unassembled WGS sequence"/>
</dbReference>
<reference evidence="3" key="1">
    <citation type="journal article" date="2019" name="Int. J. Syst. Evol. Microbiol.">
        <title>The Global Catalogue of Microorganisms (GCM) 10K type strain sequencing project: providing services to taxonomists for standard genome sequencing and annotation.</title>
        <authorList>
            <consortium name="The Broad Institute Genomics Platform"/>
            <consortium name="The Broad Institute Genome Sequencing Center for Infectious Disease"/>
            <person name="Wu L."/>
            <person name="Ma J."/>
        </authorList>
    </citation>
    <scope>NUCLEOTIDE SEQUENCE [LARGE SCALE GENOMIC DNA]</scope>
    <source>
        <strain evidence="3">JCM 17975</strain>
    </source>
</reference>
<organism evidence="2 3">
    <name type="scientific">Promicromonospora umidemergens</name>
    <dbReference type="NCBI Taxonomy" id="629679"/>
    <lineage>
        <taxon>Bacteria</taxon>
        <taxon>Bacillati</taxon>
        <taxon>Actinomycetota</taxon>
        <taxon>Actinomycetes</taxon>
        <taxon>Micrococcales</taxon>
        <taxon>Promicromonosporaceae</taxon>
        <taxon>Promicromonospora</taxon>
    </lineage>
</organism>
<evidence type="ECO:0000256" key="1">
    <source>
        <dbReference type="SAM" id="MobiDB-lite"/>
    </source>
</evidence>
<comment type="caution">
    <text evidence="2">The sequence shown here is derived from an EMBL/GenBank/DDBJ whole genome shotgun (WGS) entry which is preliminary data.</text>
</comment>
<name>A0ABP8XUV5_9MICO</name>
<feature type="region of interest" description="Disordered" evidence="1">
    <location>
        <begin position="1"/>
        <end position="82"/>
    </location>
</feature>
<proteinExistence type="predicted"/>
<dbReference type="EMBL" id="BAABHM010000018">
    <property type="protein sequence ID" value="GAA4714370.1"/>
    <property type="molecule type" value="Genomic_DNA"/>
</dbReference>
<accession>A0ABP8XUV5</accession>